<keyword evidence="1" id="KW-0418">Kinase</keyword>
<accession>A0A1M5NDJ7</accession>
<reference evidence="1 2" key="1">
    <citation type="submission" date="2016-11" db="EMBL/GenBank/DDBJ databases">
        <authorList>
            <person name="Jaros S."/>
            <person name="Januszkiewicz K."/>
            <person name="Wedrychowicz H."/>
        </authorList>
    </citation>
    <scope>NUCLEOTIDE SEQUENCE [LARGE SCALE GENOMIC DNA]</scope>
    <source>
        <strain evidence="1 2">IBRC-M 10683</strain>
    </source>
</reference>
<dbReference type="SUPFAM" id="SSF141251">
    <property type="entry name" value="Kinase-associated protein B-like"/>
    <property type="match status" value="1"/>
</dbReference>
<sequence>MSEKTIGDIVRANYNSGIYIGEIVEDRGDKFLVKVLAVEKHPMQGDLHHPKQVEGVFFHERKALAFNEKMNVAKGVVFPFEGEVPNYSHSLKEAVTTQKEKLMSKETEFNMKALEVLNSIEKNYYIKSYY</sequence>
<dbReference type="EMBL" id="FQVW01000076">
    <property type="protein sequence ID" value="SHG87269.1"/>
    <property type="molecule type" value="Genomic_DNA"/>
</dbReference>
<name>A0A1M5NDJ7_9BACI</name>
<gene>
    <name evidence="1" type="ORF">SAMN05216225_10766</name>
</gene>
<keyword evidence="1" id="KW-0808">Transferase</keyword>
<evidence type="ECO:0000313" key="2">
    <source>
        <dbReference type="Proteomes" id="UP000183988"/>
    </source>
</evidence>
<dbReference type="GO" id="GO:0016301">
    <property type="term" value="F:kinase activity"/>
    <property type="evidence" value="ECO:0007669"/>
    <property type="project" value="UniProtKB-KW"/>
</dbReference>
<dbReference type="InterPro" id="IPR038080">
    <property type="entry name" value="KapB_sf"/>
</dbReference>
<protein>
    <submittedName>
        <fullName evidence="1">Kinase-associated protein B</fullName>
    </submittedName>
</protein>
<dbReference type="InterPro" id="IPR014916">
    <property type="entry name" value="KapB"/>
</dbReference>
<dbReference type="Pfam" id="PF08810">
    <property type="entry name" value="KapB"/>
    <property type="match status" value="1"/>
</dbReference>
<dbReference type="RefSeq" id="WP_072892040.1">
    <property type="nucleotide sequence ID" value="NZ_FQVW01000076.1"/>
</dbReference>
<dbReference type="Proteomes" id="UP000183988">
    <property type="component" value="Unassembled WGS sequence"/>
</dbReference>
<keyword evidence="2" id="KW-1185">Reference proteome</keyword>
<dbReference type="AlphaFoldDB" id="A0A1M5NDJ7"/>
<proteinExistence type="predicted"/>
<organism evidence="1 2">
    <name type="scientific">Ornithinibacillus halophilus</name>
    <dbReference type="NCBI Taxonomy" id="930117"/>
    <lineage>
        <taxon>Bacteria</taxon>
        <taxon>Bacillati</taxon>
        <taxon>Bacillota</taxon>
        <taxon>Bacilli</taxon>
        <taxon>Bacillales</taxon>
        <taxon>Bacillaceae</taxon>
        <taxon>Ornithinibacillus</taxon>
    </lineage>
</organism>
<dbReference type="STRING" id="930117.SAMN05216225_10766"/>
<dbReference type="Gene3D" id="2.30.30.430">
    <property type="entry name" value="Kinase associated protein B domain"/>
    <property type="match status" value="1"/>
</dbReference>
<dbReference type="SMART" id="SM01298">
    <property type="entry name" value="KapB"/>
    <property type="match status" value="1"/>
</dbReference>
<dbReference type="OrthoDB" id="2407789at2"/>
<evidence type="ECO:0000313" key="1">
    <source>
        <dbReference type="EMBL" id="SHG87269.1"/>
    </source>
</evidence>